<reference evidence="2" key="1">
    <citation type="submission" date="2021-01" db="EMBL/GenBank/DDBJ databases">
        <authorList>
            <person name="Corre E."/>
            <person name="Pelletier E."/>
            <person name="Niang G."/>
            <person name="Scheremetjew M."/>
            <person name="Finn R."/>
            <person name="Kale V."/>
            <person name="Holt S."/>
            <person name="Cochrane G."/>
            <person name="Meng A."/>
            <person name="Brown T."/>
            <person name="Cohen L."/>
        </authorList>
    </citation>
    <scope>NUCLEOTIDE SEQUENCE</scope>
    <source>
        <strain evidence="2">RCC1130</strain>
    </source>
</reference>
<sequence length="169" mass="18055">MVTVPLGTPSAEQLKELRVARAKALTREVLHAARESFRRTGGAPRRHSPLHPYVPCLSLLAGRRIIEKRTGVAAPTTKRAGGEPPSSSLSEPPPIRDCGEARLLEKAVSMLDSPELLGLCMPNAVPELAELSAGAAVVESAASVALHRERMCRSKNSLTCLDALLQLHS</sequence>
<feature type="region of interest" description="Disordered" evidence="1">
    <location>
        <begin position="70"/>
        <end position="94"/>
    </location>
</feature>
<dbReference type="EMBL" id="HBER01042633">
    <property type="protein sequence ID" value="CAD8546199.1"/>
    <property type="molecule type" value="Transcribed_RNA"/>
</dbReference>
<evidence type="ECO:0000256" key="1">
    <source>
        <dbReference type="SAM" id="MobiDB-lite"/>
    </source>
</evidence>
<evidence type="ECO:0000313" key="2">
    <source>
        <dbReference type="EMBL" id="CAD8546199.1"/>
    </source>
</evidence>
<name>A0A7S0JBM4_9EUKA</name>
<accession>A0A7S0JBM4</accession>
<dbReference type="AlphaFoldDB" id="A0A7S0JBM4"/>
<organism evidence="2">
    <name type="scientific">Calcidiscus leptoporus</name>
    <dbReference type="NCBI Taxonomy" id="127549"/>
    <lineage>
        <taxon>Eukaryota</taxon>
        <taxon>Haptista</taxon>
        <taxon>Haptophyta</taxon>
        <taxon>Prymnesiophyceae</taxon>
        <taxon>Coccolithales</taxon>
        <taxon>Calcidiscaceae</taxon>
        <taxon>Calcidiscus</taxon>
    </lineage>
</organism>
<proteinExistence type="predicted"/>
<gene>
    <name evidence="2" type="ORF">CLEP1334_LOCUS21489</name>
</gene>
<protein>
    <submittedName>
        <fullName evidence="2">Uncharacterized protein</fullName>
    </submittedName>
</protein>